<dbReference type="PANTHER" id="PTHR10039">
    <property type="entry name" value="AMELOGENIN"/>
    <property type="match status" value="1"/>
</dbReference>
<accession>A0A5C3KQI6</accession>
<organism evidence="3 4">
    <name type="scientific">Coprinopsis marcescibilis</name>
    <name type="common">Agaric fungus</name>
    <name type="synonym">Psathyrella marcescibilis</name>
    <dbReference type="NCBI Taxonomy" id="230819"/>
    <lineage>
        <taxon>Eukaryota</taxon>
        <taxon>Fungi</taxon>
        <taxon>Dikarya</taxon>
        <taxon>Basidiomycota</taxon>
        <taxon>Agaricomycotina</taxon>
        <taxon>Agaricomycetes</taxon>
        <taxon>Agaricomycetidae</taxon>
        <taxon>Agaricales</taxon>
        <taxon>Agaricineae</taxon>
        <taxon>Psathyrellaceae</taxon>
        <taxon>Coprinopsis</taxon>
    </lineage>
</organism>
<proteinExistence type="predicted"/>
<dbReference type="InterPro" id="IPR056884">
    <property type="entry name" value="NPHP3-like_N"/>
</dbReference>
<dbReference type="Pfam" id="PF24883">
    <property type="entry name" value="NPHP3_N"/>
    <property type="match status" value="1"/>
</dbReference>
<protein>
    <recommendedName>
        <fullName evidence="2">Nephrocystin 3-like N-terminal domain-containing protein</fullName>
    </recommendedName>
</protein>
<dbReference type="PANTHER" id="PTHR10039:SF14">
    <property type="entry name" value="NACHT DOMAIN-CONTAINING PROTEIN"/>
    <property type="match status" value="1"/>
</dbReference>
<reference evidence="3 4" key="1">
    <citation type="journal article" date="2019" name="Nat. Ecol. Evol.">
        <title>Megaphylogeny resolves global patterns of mushroom evolution.</title>
        <authorList>
            <person name="Varga T."/>
            <person name="Krizsan K."/>
            <person name="Foldi C."/>
            <person name="Dima B."/>
            <person name="Sanchez-Garcia M."/>
            <person name="Sanchez-Ramirez S."/>
            <person name="Szollosi G.J."/>
            <person name="Szarkandi J.G."/>
            <person name="Papp V."/>
            <person name="Albert L."/>
            <person name="Andreopoulos W."/>
            <person name="Angelini C."/>
            <person name="Antonin V."/>
            <person name="Barry K.W."/>
            <person name="Bougher N.L."/>
            <person name="Buchanan P."/>
            <person name="Buyck B."/>
            <person name="Bense V."/>
            <person name="Catcheside P."/>
            <person name="Chovatia M."/>
            <person name="Cooper J."/>
            <person name="Damon W."/>
            <person name="Desjardin D."/>
            <person name="Finy P."/>
            <person name="Geml J."/>
            <person name="Haridas S."/>
            <person name="Hughes K."/>
            <person name="Justo A."/>
            <person name="Karasinski D."/>
            <person name="Kautmanova I."/>
            <person name="Kiss B."/>
            <person name="Kocsube S."/>
            <person name="Kotiranta H."/>
            <person name="LaButti K.M."/>
            <person name="Lechner B.E."/>
            <person name="Liimatainen K."/>
            <person name="Lipzen A."/>
            <person name="Lukacs Z."/>
            <person name="Mihaltcheva S."/>
            <person name="Morgado L.N."/>
            <person name="Niskanen T."/>
            <person name="Noordeloos M.E."/>
            <person name="Ohm R.A."/>
            <person name="Ortiz-Santana B."/>
            <person name="Ovrebo C."/>
            <person name="Racz N."/>
            <person name="Riley R."/>
            <person name="Savchenko A."/>
            <person name="Shiryaev A."/>
            <person name="Soop K."/>
            <person name="Spirin V."/>
            <person name="Szebenyi C."/>
            <person name="Tomsovsky M."/>
            <person name="Tulloss R.E."/>
            <person name="Uehling J."/>
            <person name="Grigoriev I.V."/>
            <person name="Vagvolgyi C."/>
            <person name="Papp T."/>
            <person name="Martin F.M."/>
            <person name="Miettinen O."/>
            <person name="Hibbett D.S."/>
            <person name="Nagy L.G."/>
        </authorList>
    </citation>
    <scope>NUCLEOTIDE SEQUENCE [LARGE SCALE GENOMIC DNA]</scope>
    <source>
        <strain evidence="3 4">CBS 121175</strain>
    </source>
</reference>
<dbReference type="EMBL" id="ML210232">
    <property type="protein sequence ID" value="TFK22820.1"/>
    <property type="molecule type" value="Genomic_DNA"/>
</dbReference>
<gene>
    <name evidence="3" type="ORF">FA15DRAFT_671150</name>
</gene>
<dbReference type="SUPFAM" id="SSF52540">
    <property type="entry name" value="P-loop containing nucleoside triphosphate hydrolases"/>
    <property type="match status" value="1"/>
</dbReference>
<dbReference type="OrthoDB" id="3228837at2759"/>
<evidence type="ECO:0000256" key="1">
    <source>
        <dbReference type="ARBA" id="ARBA00022737"/>
    </source>
</evidence>
<evidence type="ECO:0000313" key="4">
    <source>
        <dbReference type="Proteomes" id="UP000307440"/>
    </source>
</evidence>
<name>A0A5C3KQI6_COPMA</name>
<dbReference type="InterPro" id="IPR027417">
    <property type="entry name" value="P-loop_NTPase"/>
</dbReference>
<keyword evidence="1" id="KW-0677">Repeat</keyword>
<dbReference type="STRING" id="230819.A0A5C3KQI6"/>
<feature type="domain" description="Nephrocystin 3-like N-terminal" evidence="2">
    <location>
        <begin position="71"/>
        <end position="255"/>
    </location>
</feature>
<keyword evidence="4" id="KW-1185">Reference proteome</keyword>
<evidence type="ECO:0000313" key="3">
    <source>
        <dbReference type="EMBL" id="TFK22820.1"/>
    </source>
</evidence>
<dbReference type="AlphaFoldDB" id="A0A5C3KQI6"/>
<dbReference type="Proteomes" id="UP000307440">
    <property type="component" value="Unassembled WGS sequence"/>
</dbReference>
<sequence length="624" mass="70051">MTSGRAFDGAHNFSLSNVDVLVVGRDHVMNNNHYHASTDPMSLLRDHCAIDATHDSEIAAYAPRCKPGTRQTVLRDIMSWATSTPSNRLHPYALLWFSGPAGGGKSCIQREVVDCCKAQGRLAASYFFSTRISGLDDCRRFVATIALQLCMSTVGLQRLVEDEIRRDPGIFGKSLEAQFEGLIQRPLEKLRRKWDLSTLWTTLHGWVLGWPAAKVIVVDGMDECRGTPERARLIRLLALAISKFSLPFRIIVTSRPEYDIRSTFDEKGVKEVTHRIRLEDYGCDTDIRGYLIDTIFDIRSRHPSAEAIPPEWPSQKDVETVVSQAAGQFIYASTFLNFIDNPRRDLVETFNLALNFPTHSTVDLFAPLDSLYTAILGSIDVDQAVLKRLLHGVAAMSSAQGQGQIVSTTLLDDFFHLKPGTSATAFCDLHSIISVPPAKSRAASASVRFHHKSLEDYLLSPQRSGRFYRSRLDTHREMFELCCHQVLKWSKLQHIQQGDTLSRTYAASGWVNHAQYLLDNGEGSRLLLDDAEKMPEMVLKYASIELKASNAEFMLWAEKQRILQIGIHEMLCSKEIECAQICVGITRVCEVVTRLNRIFSQNFPKDIGSSVSWDEYSTCLLSVG</sequence>
<evidence type="ECO:0000259" key="2">
    <source>
        <dbReference type="Pfam" id="PF24883"/>
    </source>
</evidence>